<proteinExistence type="predicted"/>
<dbReference type="AlphaFoldDB" id="A0AAV4F292"/>
<dbReference type="PANTHER" id="PTHR33977">
    <property type="entry name" value="ZINC ION BINDING PROTEIN"/>
    <property type="match status" value="1"/>
</dbReference>
<evidence type="ECO:0000256" key="1">
    <source>
        <dbReference type="SAM" id="MobiDB-lite"/>
    </source>
</evidence>
<name>A0AAV4F292_9GAST</name>
<feature type="compositionally biased region" description="Basic and acidic residues" evidence="1">
    <location>
        <begin position="835"/>
        <end position="847"/>
    </location>
</feature>
<keyword evidence="3" id="KW-1185">Reference proteome</keyword>
<sequence>MREPKHNQQKKPLSVLILPPLESVVGVAFAPGKRTTRQQCAVLCATALFAQSMRKSNLSASHAKNRVQAENKGMTPKELACVSAEGRKGWLVTSHFYWLSRCINSQQKHTKFFVFDPTIREASIEKLLFSKTRSQIKKIVFVLSVGRTDDGLVYLGTDKVPGDHWSMAVIDLQFGVLTYCDTLGWPQPREFLPMVVRYTSYLGLTEEEQITLRLAHKPNKEQHICVDGCTNYPLQTCSDVCGIITMVCTAIAALDKELFELLLNSQQANIYLTDPTLYSTYLRHVVLYWISSNHIDMTRVSLKKDLNGFSAPISNSNSQQILKRKIYQETNGFDKVSTPVKRKMSQAKSTACIDSYILDSIDCGTPSSELIQEVVDLFGSEARQSLESLHKDMITCYQDIHFNEAIERVKDDNLSLKSHVDDFLNSYQNANPVIVFKAQGKEMKTLHKEDIIIAIQTPFQKEMMKDYGKKCICVDLTRRRDNEKFYLYTVLVFVEGEVEVPVAWLITNRSDNLVLSIFFKTLSISVGPLRTEIFIGDMASSFYKSWILHFNKPLKRMFPVWEVFHVLSNRLKAFIPNMEAQKKVQSYLNIIPLIKSVEACRHYISALLEVLEPYPDFKDYFKERYVTDSKLEFWACCHCKIPHAKFMPFLTPFDKTLQHLGLHGRDQYFWRADILLHKLLQLSHFLEYKVQVQRSEVRLSKAAKFMNIKHTSAPQGLDIYSSVSGDSWFIKASAESNSYFVIDTGYTECPCEIRCNKCNFCVHRYLCSCPTFLLNPGGCEHTHSVVSFCKMNEALGSNSTLSNSSLSSSSSAARNASGNSLSGPRKTLGAQLNAERLKRQAHKDLSS</sequence>
<dbReference type="Proteomes" id="UP000762676">
    <property type="component" value="Unassembled WGS sequence"/>
</dbReference>
<reference evidence="2 3" key="1">
    <citation type="journal article" date="2021" name="Elife">
        <title>Chloroplast acquisition without the gene transfer in kleptoplastic sea slugs, Plakobranchus ocellatus.</title>
        <authorList>
            <person name="Maeda T."/>
            <person name="Takahashi S."/>
            <person name="Yoshida T."/>
            <person name="Shimamura S."/>
            <person name="Takaki Y."/>
            <person name="Nagai Y."/>
            <person name="Toyoda A."/>
            <person name="Suzuki Y."/>
            <person name="Arimoto A."/>
            <person name="Ishii H."/>
            <person name="Satoh N."/>
            <person name="Nishiyama T."/>
            <person name="Hasebe M."/>
            <person name="Maruyama T."/>
            <person name="Minagawa J."/>
            <person name="Obokata J."/>
            <person name="Shigenobu S."/>
        </authorList>
    </citation>
    <scope>NUCLEOTIDE SEQUENCE [LARGE SCALE GENOMIC DNA]</scope>
</reference>
<dbReference type="SUPFAM" id="SSF54001">
    <property type="entry name" value="Cysteine proteinases"/>
    <property type="match status" value="1"/>
</dbReference>
<accession>A0AAV4F292</accession>
<dbReference type="PANTHER" id="PTHR33977:SF1">
    <property type="entry name" value="ZINC ION BINDING PROTEIN"/>
    <property type="match status" value="1"/>
</dbReference>
<feature type="region of interest" description="Disordered" evidence="1">
    <location>
        <begin position="802"/>
        <end position="847"/>
    </location>
</feature>
<gene>
    <name evidence="2" type="ORF">ElyMa_003703100</name>
</gene>
<evidence type="ECO:0000313" key="3">
    <source>
        <dbReference type="Proteomes" id="UP000762676"/>
    </source>
</evidence>
<feature type="compositionally biased region" description="Low complexity" evidence="1">
    <location>
        <begin position="802"/>
        <end position="823"/>
    </location>
</feature>
<protein>
    <submittedName>
        <fullName evidence="2">Zinc finger protein</fullName>
    </submittedName>
</protein>
<dbReference type="EMBL" id="BMAT01007596">
    <property type="protein sequence ID" value="GFR67337.1"/>
    <property type="molecule type" value="Genomic_DNA"/>
</dbReference>
<organism evidence="2 3">
    <name type="scientific">Elysia marginata</name>
    <dbReference type="NCBI Taxonomy" id="1093978"/>
    <lineage>
        <taxon>Eukaryota</taxon>
        <taxon>Metazoa</taxon>
        <taxon>Spiralia</taxon>
        <taxon>Lophotrochozoa</taxon>
        <taxon>Mollusca</taxon>
        <taxon>Gastropoda</taxon>
        <taxon>Heterobranchia</taxon>
        <taxon>Euthyneura</taxon>
        <taxon>Panpulmonata</taxon>
        <taxon>Sacoglossa</taxon>
        <taxon>Placobranchoidea</taxon>
        <taxon>Plakobranchidae</taxon>
        <taxon>Elysia</taxon>
    </lineage>
</organism>
<comment type="caution">
    <text evidence="2">The sequence shown here is derived from an EMBL/GenBank/DDBJ whole genome shotgun (WGS) entry which is preliminary data.</text>
</comment>
<dbReference type="InterPro" id="IPR038765">
    <property type="entry name" value="Papain-like_cys_pep_sf"/>
</dbReference>
<evidence type="ECO:0000313" key="2">
    <source>
        <dbReference type="EMBL" id="GFR67337.1"/>
    </source>
</evidence>